<dbReference type="EMBL" id="AZHB01000025">
    <property type="protein sequence ID" value="OAA55362.1"/>
    <property type="molecule type" value="Genomic_DNA"/>
</dbReference>
<dbReference type="Proteomes" id="UP000076744">
    <property type="component" value="Unassembled WGS sequence"/>
</dbReference>
<keyword evidence="2" id="KW-1185">Reference proteome</keyword>
<comment type="caution">
    <text evidence="1">The sequence shown here is derived from an EMBL/GenBank/DDBJ whole genome shotgun (WGS) entry which is preliminary data.</text>
</comment>
<dbReference type="OrthoDB" id="3832365at2759"/>
<dbReference type="AlphaFoldDB" id="A0A167NBN0"/>
<evidence type="ECO:0000313" key="2">
    <source>
        <dbReference type="Proteomes" id="UP000076744"/>
    </source>
</evidence>
<gene>
    <name evidence="1" type="ORF">ISF_07873</name>
</gene>
<proteinExistence type="predicted"/>
<protein>
    <submittedName>
        <fullName evidence="1">Uncharacterized protein</fullName>
    </submittedName>
</protein>
<dbReference type="RefSeq" id="XP_018701215.1">
    <property type="nucleotide sequence ID" value="XM_018851476.1"/>
</dbReference>
<dbReference type="STRING" id="1081104.A0A167NBN0"/>
<evidence type="ECO:0000313" key="1">
    <source>
        <dbReference type="EMBL" id="OAA55362.1"/>
    </source>
</evidence>
<sequence length="148" mass="16097">MSDQDISIAGQQVSTTAQNVGAIVRLDPPKSGDIYWTATQVSIGNSLPPPGKAPKARHEINWSFGPLKITGYLDTTTLEIGVTVSVLGITMGNIYGNLKDGVGLKFDVFLAKGEVKLYLKNGNELWVHIDVSVRFDGNFKGDYKILSW</sequence>
<dbReference type="GeneID" id="30024165"/>
<accession>A0A167NBN0</accession>
<name>A0A167NBN0_CORFA</name>
<reference evidence="1 2" key="1">
    <citation type="journal article" date="2016" name="Genome Biol. Evol.">
        <title>Divergent and convergent evolution of fungal pathogenicity.</title>
        <authorList>
            <person name="Shang Y."/>
            <person name="Xiao G."/>
            <person name="Zheng P."/>
            <person name="Cen K."/>
            <person name="Zhan S."/>
            <person name="Wang C."/>
        </authorList>
    </citation>
    <scope>NUCLEOTIDE SEQUENCE [LARGE SCALE GENOMIC DNA]</scope>
    <source>
        <strain evidence="1 2">ARSEF 2679</strain>
    </source>
</reference>
<organism evidence="1 2">
    <name type="scientific">Cordyceps fumosorosea (strain ARSEF 2679)</name>
    <name type="common">Isaria fumosorosea</name>
    <dbReference type="NCBI Taxonomy" id="1081104"/>
    <lineage>
        <taxon>Eukaryota</taxon>
        <taxon>Fungi</taxon>
        <taxon>Dikarya</taxon>
        <taxon>Ascomycota</taxon>
        <taxon>Pezizomycotina</taxon>
        <taxon>Sordariomycetes</taxon>
        <taxon>Hypocreomycetidae</taxon>
        <taxon>Hypocreales</taxon>
        <taxon>Cordycipitaceae</taxon>
        <taxon>Cordyceps</taxon>
    </lineage>
</organism>